<dbReference type="PANTHER" id="PTHR32309:SF13">
    <property type="entry name" value="FERRIC ENTEROBACTIN TRANSPORT PROTEIN FEPE"/>
    <property type="match status" value="1"/>
</dbReference>
<evidence type="ECO:0000256" key="8">
    <source>
        <dbReference type="ARBA" id="ARBA00022679"/>
    </source>
</evidence>
<gene>
    <name evidence="21" type="ORF">NIES592_05710</name>
</gene>
<keyword evidence="22" id="KW-1185">Reference proteome</keyword>
<comment type="similarity">
    <text evidence="4">Belongs to the etk/wzc family.</text>
</comment>
<keyword evidence="15" id="KW-0829">Tyrosine-protein kinase</keyword>
<evidence type="ECO:0000256" key="9">
    <source>
        <dbReference type="ARBA" id="ARBA00022692"/>
    </source>
</evidence>
<dbReference type="InterPro" id="IPR050445">
    <property type="entry name" value="Bact_polysacc_biosynth/exp"/>
</dbReference>
<evidence type="ECO:0000256" key="12">
    <source>
        <dbReference type="ARBA" id="ARBA00022840"/>
    </source>
</evidence>
<reference evidence="21 22" key="1">
    <citation type="submission" date="2016-11" db="EMBL/GenBank/DDBJ databases">
        <title>Draft Genome Sequences of Nine Cyanobacterial Strains from Diverse Habitats.</title>
        <authorList>
            <person name="Zhu T."/>
            <person name="Hou S."/>
            <person name="Lu X."/>
            <person name="Hess W.R."/>
        </authorList>
    </citation>
    <scope>NUCLEOTIDE SEQUENCE [LARGE SCALE GENOMIC DNA]</scope>
    <source>
        <strain evidence="21 22">NIES-592</strain>
    </source>
</reference>
<dbReference type="GO" id="GO:0004713">
    <property type="term" value="F:protein tyrosine kinase activity"/>
    <property type="evidence" value="ECO:0007669"/>
    <property type="project" value="TreeGrafter"/>
</dbReference>
<dbReference type="Proteomes" id="UP000186391">
    <property type="component" value="Unassembled WGS sequence"/>
</dbReference>
<evidence type="ECO:0000259" key="19">
    <source>
        <dbReference type="Pfam" id="PF02706"/>
    </source>
</evidence>
<dbReference type="Pfam" id="PF02706">
    <property type="entry name" value="Wzz"/>
    <property type="match status" value="1"/>
</dbReference>
<dbReference type="SUPFAM" id="SSF52540">
    <property type="entry name" value="P-loop containing nucleoside triphosphate hydrolases"/>
    <property type="match status" value="1"/>
</dbReference>
<organism evidence="21 22">
    <name type="scientific">Fischerella major NIES-592</name>
    <dbReference type="NCBI Taxonomy" id="210994"/>
    <lineage>
        <taxon>Bacteria</taxon>
        <taxon>Bacillati</taxon>
        <taxon>Cyanobacteriota</taxon>
        <taxon>Cyanophyceae</taxon>
        <taxon>Nostocales</taxon>
        <taxon>Hapalosiphonaceae</taxon>
        <taxon>Fischerella</taxon>
    </lineage>
</organism>
<keyword evidence="12" id="KW-0067">ATP-binding</keyword>
<keyword evidence="11" id="KW-0418">Kinase</keyword>
<comment type="subcellular location">
    <subcellularLocation>
        <location evidence="1">Cell inner membrane</location>
        <topology evidence="1">Multi-pass membrane protein</topology>
    </subcellularLocation>
</comment>
<proteinExistence type="inferred from homology"/>
<dbReference type="GO" id="GO:0005886">
    <property type="term" value="C:plasma membrane"/>
    <property type="evidence" value="ECO:0007669"/>
    <property type="project" value="UniProtKB-SubCell"/>
</dbReference>
<evidence type="ECO:0000256" key="14">
    <source>
        <dbReference type="ARBA" id="ARBA00023136"/>
    </source>
</evidence>
<dbReference type="EC" id="2.7.10.2" evidence="5"/>
<keyword evidence="10" id="KW-0547">Nucleotide-binding</keyword>
<evidence type="ECO:0000313" key="22">
    <source>
        <dbReference type="Proteomes" id="UP000186391"/>
    </source>
</evidence>
<evidence type="ECO:0000256" key="3">
    <source>
        <dbReference type="ARBA" id="ARBA00007316"/>
    </source>
</evidence>
<dbReference type="RefSeq" id="WP_073555169.1">
    <property type="nucleotide sequence ID" value="NZ_MRCA01000002.1"/>
</dbReference>
<keyword evidence="6" id="KW-1003">Cell membrane</keyword>
<evidence type="ECO:0000256" key="4">
    <source>
        <dbReference type="ARBA" id="ARBA00008883"/>
    </source>
</evidence>
<dbReference type="InterPro" id="IPR025669">
    <property type="entry name" value="AAA_dom"/>
</dbReference>
<evidence type="ECO:0000256" key="1">
    <source>
        <dbReference type="ARBA" id="ARBA00004429"/>
    </source>
</evidence>
<dbReference type="CDD" id="cd05387">
    <property type="entry name" value="BY-kinase"/>
    <property type="match status" value="1"/>
</dbReference>
<comment type="similarity">
    <text evidence="3">Belongs to the CpsD/CapB family.</text>
</comment>
<protein>
    <recommendedName>
        <fullName evidence="5">non-specific protein-tyrosine kinase</fullName>
        <ecNumber evidence="5">2.7.10.2</ecNumber>
    </recommendedName>
</protein>
<name>A0A1U7H359_9CYAN</name>
<evidence type="ECO:0000256" key="5">
    <source>
        <dbReference type="ARBA" id="ARBA00011903"/>
    </source>
</evidence>
<dbReference type="AlphaFoldDB" id="A0A1U7H359"/>
<comment type="caution">
    <text evidence="21">The sequence shown here is derived from an EMBL/GenBank/DDBJ whole genome shotgun (WGS) entry which is preliminary data.</text>
</comment>
<evidence type="ECO:0000256" key="7">
    <source>
        <dbReference type="ARBA" id="ARBA00022519"/>
    </source>
</evidence>
<dbReference type="Gene3D" id="3.40.50.300">
    <property type="entry name" value="P-loop containing nucleotide triphosphate hydrolases"/>
    <property type="match status" value="1"/>
</dbReference>
<evidence type="ECO:0000313" key="21">
    <source>
        <dbReference type="EMBL" id="OKH15587.1"/>
    </source>
</evidence>
<accession>A0A1U7H359</accession>
<evidence type="ECO:0000256" key="15">
    <source>
        <dbReference type="ARBA" id="ARBA00023137"/>
    </source>
</evidence>
<dbReference type="EMBL" id="MRCA01000002">
    <property type="protein sequence ID" value="OKH15587.1"/>
    <property type="molecule type" value="Genomic_DNA"/>
</dbReference>
<feature type="domain" description="AAA" evidence="20">
    <location>
        <begin position="605"/>
        <end position="747"/>
    </location>
</feature>
<feature type="compositionally biased region" description="Polar residues" evidence="17">
    <location>
        <begin position="347"/>
        <end position="356"/>
    </location>
</feature>
<evidence type="ECO:0000256" key="11">
    <source>
        <dbReference type="ARBA" id="ARBA00022777"/>
    </source>
</evidence>
<comment type="catalytic activity">
    <reaction evidence="16">
        <text>L-tyrosyl-[protein] + ATP = O-phospho-L-tyrosyl-[protein] + ADP + H(+)</text>
        <dbReference type="Rhea" id="RHEA:10596"/>
        <dbReference type="Rhea" id="RHEA-COMP:10136"/>
        <dbReference type="Rhea" id="RHEA-COMP:20101"/>
        <dbReference type="ChEBI" id="CHEBI:15378"/>
        <dbReference type="ChEBI" id="CHEBI:30616"/>
        <dbReference type="ChEBI" id="CHEBI:46858"/>
        <dbReference type="ChEBI" id="CHEBI:61978"/>
        <dbReference type="ChEBI" id="CHEBI:456216"/>
        <dbReference type="EC" id="2.7.10.2"/>
    </reaction>
</comment>
<dbReference type="InterPro" id="IPR027417">
    <property type="entry name" value="P-loop_NTPase"/>
</dbReference>
<keyword evidence="13 18" id="KW-1133">Transmembrane helix</keyword>
<evidence type="ECO:0000256" key="6">
    <source>
        <dbReference type="ARBA" id="ARBA00022475"/>
    </source>
</evidence>
<sequence length="764" mass="85183">MVNDTSLDRGKLVLTSPKDTVDIKQISTILFRRRFLIVGISCVVMSVAVLLALKAKPTYQSSMQILVSSNLAEEEVSNNIPTSTNKDAIASTLKGVEYSPQVGLILSSKLIQKAVDSLRSEYPDLTVEDIKGKKTQKKPLAITAIDPGTGANQVFGQVFELSFESNDPVKTQKVLQALQRVYTDYVVKQRQERLNQALTFVNDRLTKIKQEVKQAEGNLEKFRKKYNLIDPEVQGEILLETLADIKKQLQTTRAQLQNAQARHKNLQKEIAYSPQNLALTSSLSQSNPYQTLLDEIQKTELSLAKERQRYTDDSPKIKDLIQQHQSQLELLQKEIERSLTTKDSPKQAINTNSTEPSKWETLKQALEEKPSPAANPEQQQLIPGLLTEVDQKLMQQLIEVQTTAEGLRASEQSLVESEKQIRSELSKYPSLISEYNRLLPEVQATRKKLEQMTAAQQALGLRIAQIGSDLQVLEEPQRGTDLGSNSLFFLLGGLLIAPLLSVGTAVIRELSDDVISSPSELQRLTNLRLLATVPKLSKPRRYKQLLHLPKMWHSHKHKNTSEGKTLPVYATWPSHETLDMAYQNLQIITPSSKSVMLTSAQPKEGKTSIALGLAVSAARMHKRVLLIDANLREPSLHKTLELANDWGLSLLLVDESNTSDHNYIQPVHPSIDVLTAGSPTEDAARLLSSGRMKELLESFEQTYDLVLIDAPAILKTVDARILATLCDRIIMVSRLGKITQPDVIQVTDILKNLNLVGIIANTAQ</sequence>
<dbReference type="InterPro" id="IPR003856">
    <property type="entry name" value="LPS_length_determ_N"/>
</dbReference>
<keyword evidence="14 18" id="KW-0472">Membrane</keyword>
<dbReference type="PANTHER" id="PTHR32309">
    <property type="entry name" value="TYROSINE-PROTEIN KINASE"/>
    <property type="match status" value="1"/>
</dbReference>
<dbReference type="InterPro" id="IPR005702">
    <property type="entry name" value="Wzc-like_C"/>
</dbReference>
<keyword evidence="9 18" id="KW-0812">Transmembrane</keyword>
<comment type="similarity">
    <text evidence="2">Belongs to the CpsC/CapA family.</text>
</comment>
<evidence type="ECO:0000256" key="17">
    <source>
        <dbReference type="SAM" id="MobiDB-lite"/>
    </source>
</evidence>
<dbReference type="OrthoDB" id="580971at2"/>
<evidence type="ECO:0000256" key="13">
    <source>
        <dbReference type="ARBA" id="ARBA00022989"/>
    </source>
</evidence>
<evidence type="ECO:0000256" key="10">
    <source>
        <dbReference type="ARBA" id="ARBA00022741"/>
    </source>
</evidence>
<dbReference type="Pfam" id="PF13614">
    <property type="entry name" value="AAA_31"/>
    <property type="match status" value="1"/>
</dbReference>
<keyword evidence="8" id="KW-0808">Transferase</keyword>
<evidence type="ECO:0000256" key="18">
    <source>
        <dbReference type="SAM" id="Phobius"/>
    </source>
</evidence>
<keyword evidence="7" id="KW-0997">Cell inner membrane</keyword>
<evidence type="ECO:0000259" key="20">
    <source>
        <dbReference type="Pfam" id="PF13614"/>
    </source>
</evidence>
<evidence type="ECO:0000256" key="2">
    <source>
        <dbReference type="ARBA" id="ARBA00006683"/>
    </source>
</evidence>
<feature type="transmembrane region" description="Helical" evidence="18">
    <location>
        <begin position="35"/>
        <end position="53"/>
    </location>
</feature>
<evidence type="ECO:0000256" key="16">
    <source>
        <dbReference type="ARBA" id="ARBA00051245"/>
    </source>
</evidence>
<feature type="region of interest" description="Disordered" evidence="17">
    <location>
        <begin position="339"/>
        <end position="358"/>
    </location>
</feature>
<feature type="domain" description="Polysaccharide chain length determinant N-terminal" evidence="19">
    <location>
        <begin position="19"/>
        <end position="116"/>
    </location>
</feature>